<sequence>MPSQPSLIMIQFLQWVADRPRSREDVMDAWRSSCPRFPVWEDARADGLIRQCGGDRGEHRVELTERGRAALRRANIRPRSTRDQAMASGSGP</sequence>
<accession>A0A512NFT1</accession>
<dbReference type="RefSeq" id="WP_174825951.1">
    <property type="nucleotide sequence ID" value="NZ_BKAJ01000087.1"/>
</dbReference>
<evidence type="ECO:0000256" key="1">
    <source>
        <dbReference type="SAM" id="MobiDB-lite"/>
    </source>
</evidence>
<dbReference type="EMBL" id="BKAJ01000087">
    <property type="protein sequence ID" value="GEP57772.1"/>
    <property type="molecule type" value="Genomic_DNA"/>
</dbReference>
<gene>
    <name evidence="2" type="ORF">RSO01_49380</name>
</gene>
<proteinExistence type="predicted"/>
<protein>
    <submittedName>
        <fullName evidence="2">Uncharacterized protein</fullName>
    </submittedName>
</protein>
<keyword evidence="3" id="KW-1185">Reference proteome</keyword>
<name>A0A512NFT1_9HYPH</name>
<feature type="region of interest" description="Disordered" evidence="1">
    <location>
        <begin position="69"/>
        <end position="92"/>
    </location>
</feature>
<evidence type="ECO:0000313" key="2">
    <source>
        <dbReference type="EMBL" id="GEP57772.1"/>
    </source>
</evidence>
<dbReference type="AlphaFoldDB" id="A0A512NFT1"/>
<reference evidence="2 3" key="1">
    <citation type="submission" date="2019-07" db="EMBL/GenBank/DDBJ databases">
        <title>Whole genome shotgun sequence of Reyranella soli NBRC 108950.</title>
        <authorList>
            <person name="Hosoyama A."/>
            <person name="Uohara A."/>
            <person name="Ohji S."/>
            <person name="Ichikawa N."/>
        </authorList>
    </citation>
    <scope>NUCLEOTIDE SEQUENCE [LARGE SCALE GENOMIC DNA]</scope>
    <source>
        <strain evidence="2 3">NBRC 108950</strain>
    </source>
</reference>
<dbReference type="Proteomes" id="UP000321058">
    <property type="component" value="Unassembled WGS sequence"/>
</dbReference>
<evidence type="ECO:0000313" key="3">
    <source>
        <dbReference type="Proteomes" id="UP000321058"/>
    </source>
</evidence>
<organism evidence="2 3">
    <name type="scientific">Reyranella soli</name>
    <dbReference type="NCBI Taxonomy" id="1230389"/>
    <lineage>
        <taxon>Bacteria</taxon>
        <taxon>Pseudomonadati</taxon>
        <taxon>Pseudomonadota</taxon>
        <taxon>Alphaproteobacteria</taxon>
        <taxon>Hyphomicrobiales</taxon>
        <taxon>Reyranellaceae</taxon>
        <taxon>Reyranella</taxon>
    </lineage>
</organism>
<comment type="caution">
    <text evidence="2">The sequence shown here is derived from an EMBL/GenBank/DDBJ whole genome shotgun (WGS) entry which is preliminary data.</text>
</comment>